<name>A0A0J9X3G9_GEOCN</name>
<dbReference type="PANTHER" id="PTHR43806">
    <property type="entry name" value="PEPTIDASE S8"/>
    <property type="match status" value="1"/>
</dbReference>
<keyword evidence="9" id="KW-1185">Reference proteome</keyword>
<dbReference type="PRINTS" id="PR00723">
    <property type="entry name" value="SUBTILISIN"/>
</dbReference>
<dbReference type="PANTHER" id="PTHR43806:SF13">
    <property type="entry name" value="SUBTILASE-TYPE PROTEINASE RRT12"/>
    <property type="match status" value="1"/>
</dbReference>
<accession>A0A0J9X3G9</accession>
<feature type="signal peptide" evidence="6">
    <location>
        <begin position="1"/>
        <end position="27"/>
    </location>
</feature>
<organism evidence="8 9">
    <name type="scientific">Geotrichum candidum</name>
    <name type="common">Oospora lactis</name>
    <name type="synonym">Dipodascus geotrichum</name>
    <dbReference type="NCBI Taxonomy" id="1173061"/>
    <lineage>
        <taxon>Eukaryota</taxon>
        <taxon>Fungi</taxon>
        <taxon>Dikarya</taxon>
        <taxon>Ascomycota</taxon>
        <taxon>Saccharomycotina</taxon>
        <taxon>Dipodascomycetes</taxon>
        <taxon>Dipodascales</taxon>
        <taxon>Dipodascaceae</taxon>
        <taxon>Geotrichum</taxon>
    </lineage>
</organism>
<dbReference type="Proteomes" id="UP000242525">
    <property type="component" value="Unassembled WGS sequence"/>
</dbReference>
<dbReference type="EMBL" id="CCBN010000002">
    <property type="protein sequence ID" value="CDO51986.1"/>
    <property type="molecule type" value="Genomic_DNA"/>
</dbReference>
<dbReference type="GO" id="GO:0004252">
    <property type="term" value="F:serine-type endopeptidase activity"/>
    <property type="evidence" value="ECO:0007669"/>
    <property type="project" value="UniProtKB-UniRule"/>
</dbReference>
<reference evidence="8" key="1">
    <citation type="submission" date="2014-03" db="EMBL/GenBank/DDBJ databases">
        <authorList>
            <person name="Casaregola S."/>
        </authorList>
    </citation>
    <scope>NUCLEOTIDE SEQUENCE [LARGE SCALE GENOMIC DNA]</scope>
    <source>
        <strain evidence="8">CLIB 918</strain>
    </source>
</reference>
<dbReference type="GO" id="GO:0006508">
    <property type="term" value="P:proteolysis"/>
    <property type="evidence" value="ECO:0007669"/>
    <property type="project" value="UniProtKB-KW"/>
</dbReference>
<sequence>MKKKMKIKVLALSITCLLCMCAGPVSAESYIIQLLPSVNFSSIVRAYPSLKHHVEGILRIGKFRAIYGNFDTRFARLLSHSNMVVEVSLDAEIQLSAVQSSAPRHLARLSQQHALTAQSSYDYVYDPSAGKGIDVYVFDSGIQRWNPAFENRVQFGMDFTGEGSGDDNGHGTFVAGVIGSRDYGVAKKANLIDIKVIQSDGRGRLSWVLRGIDYVLRSKRMSNRPAVINMSFATPRNSVFNRALQNVISMDIPVVAAAGNQNTTACRYSPASAENVLVIGSFDDHGDMLAEFTNWGRCVDAFAPGVDVDSLDAHAAAPRRGSANTRNGRVAPAVTLSGTSVSSAIGSGLVAYFMGMGDSGSQAVERIKSLTVREQLDFGKFPNRPNTKNLILYNEAGEPLW</sequence>
<evidence type="ECO:0000256" key="1">
    <source>
        <dbReference type="ARBA" id="ARBA00011073"/>
    </source>
</evidence>
<feature type="active site" description="Charge relay system" evidence="5">
    <location>
        <position position="139"/>
    </location>
</feature>
<keyword evidence="3 5" id="KW-0378">Hydrolase</keyword>
<dbReference type="InterPro" id="IPR050131">
    <property type="entry name" value="Peptidase_S8_subtilisin-like"/>
</dbReference>
<keyword evidence="4 5" id="KW-0720">Serine protease</keyword>
<dbReference type="PROSITE" id="PS00137">
    <property type="entry name" value="SUBTILASE_HIS"/>
    <property type="match status" value="1"/>
</dbReference>
<feature type="active site" description="Charge relay system" evidence="5">
    <location>
        <position position="170"/>
    </location>
</feature>
<evidence type="ECO:0000256" key="5">
    <source>
        <dbReference type="PROSITE-ProRule" id="PRU01240"/>
    </source>
</evidence>
<dbReference type="InterPro" id="IPR015500">
    <property type="entry name" value="Peptidase_S8_subtilisin-rel"/>
</dbReference>
<evidence type="ECO:0000256" key="6">
    <source>
        <dbReference type="SAM" id="SignalP"/>
    </source>
</evidence>
<dbReference type="OrthoDB" id="206201at2759"/>
<dbReference type="Gene3D" id="3.40.50.200">
    <property type="entry name" value="Peptidase S8/S53 domain"/>
    <property type="match status" value="1"/>
</dbReference>
<feature type="domain" description="Peptidase S8/S53" evidence="7">
    <location>
        <begin position="130"/>
        <end position="373"/>
    </location>
</feature>
<feature type="chain" id="PRO_5005325457" evidence="6">
    <location>
        <begin position="28"/>
        <end position="401"/>
    </location>
</feature>
<dbReference type="SUPFAM" id="SSF52743">
    <property type="entry name" value="Subtilisin-like"/>
    <property type="match status" value="1"/>
</dbReference>
<dbReference type="Pfam" id="PF00082">
    <property type="entry name" value="Peptidase_S8"/>
    <property type="match status" value="1"/>
</dbReference>
<dbReference type="InterPro" id="IPR036852">
    <property type="entry name" value="Peptidase_S8/S53_dom_sf"/>
</dbReference>
<comment type="caution">
    <text evidence="8">The sequence shown here is derived from an EMBL/GenBank/DDBJ whole genome shotgun (WGS) entry which is preliminary data.</text>
</comment>
<evidence type="ECO:0000313" key="8">
    <source>
        <dbReference type="EMBL" id="CDO51986.1"/>
    </source>
</evidence>
<dbReference type="InterPro" id="IPR022398">
    <property type="entry name" value="Peptidase_S8_His-AS"/>
</dbReference>
<feature type="active site" description="Charge relay system" evidence="5">
    <location>
        <position position="340"/>
    </location>
</feature>
<comment type="similarity">
    <text evidence="1 5">Belongs to the peptidase S8 family.</text>
</comment>
<proteinExistence type="inferred from homology"/>
<gene>
    <name evidence="8" type="ORF">BN980_GECA02s04129g</name>
</gene>
<evidence type="ECO:0000256" key="2">
    <source>
        <dbReference type="ARBA" id="ARBA00022670"/>
    </source>
</evidence>
<dbReference type="CDD" id="cd04077">
    <property type="entry name" value="Peptidases_S8_PCSK9_ProteinaseK_like"/>
    <property type="match status" value="1"/>
</dbReference>
<dbReference type="PROSITE" id="PS51892">
    <property type="entry name" value="SUBTILASE"/>
    <property type="match status" value="1"/>
</dbReference>
<dbReference type="STRING" id="1173061.A0A0J9X3G9"/>
<keyword evidence="2 5" id="KW-0645">Protease</keyword>
<evidence type="ECO:0000256" key="3">
    <source>
        <dbReference type="ARBA" id="ARBA00022801"/>
    </source>
</evidence>
<evidence type="ECO:0000256" key="4">
    <source>
        <dbReference type="ARBA" id="ARBA00022825"/>
    </source>
</evidence>
<dbReference type="InterPro" id="IPR034193">
    <property type="entry name" value="PCSK9_ProteinaseK-like"/>
</dbReference>
<evidence type="ECO:0000313" key="9">
    <source>
        <dbReference type="Proteomes" id="UP000242525"/>
    </source>
</evidence>
<evidence type="ECO:0000259" key="7">
    <source>
        <dbReference type="Pfam" id="PF00082"/>
    </source>
</evidence>
<protein>
    <submittedName>
        <fullName evidence="8">Similar to Saccharomyces cerevisiae YCR045C RRT12 Probable subtilisin-family protease</fullName>
    </submittedName>
</protein>
<dbReference type="InterPro" id="IPR000209">
    <property type="entry name" value="Peptidase_S8/S53_dom"/>
</dbReference>
<dbReference type="AlphaFoldDB" id="A0A0J9X3G9"/>
<keyword evidence="6" id="KW-0732">Signal</keyword>